<accession>A0AAE9ZWW1</accession>
<organism evidence="2 3">
    <name type="scientific">Synoicihabitans lomoniglobus</name>
    <dbReference type="NCBI Taxonomy" id="2909285"/>
    <lineage>
        <taxon>Bacteria</taxon>
        <taxon>Pseudomonadati</taxon>
        <taxon>Verrucomicrobiota</taxon>
        <taxon>Opitutia</taxon>
        <taxon>Opitutales</taxon>
        <taxon>Opitutaceae</taxon>
        <taxon>Synoicihabitans</taxon>
    </lineage>
</organism>
<feature type="domain" description="Ice-binding protein C-terminal" evidence="1">
    <location>
        <begin position="197"/>
        <end position="222"/>
    </location>
</feature>
<dbReference type="Pfam" id="PF07589">
    <property type="entry name" value="PEP-CTERM"/>
    <property type="match status" value="1"/>
</dbReference>
<proteinExistence type="predicted"/>
<dbReference type="AlphaFoldDB" id="A0AAE9ZWW1"/>
<sequence length="229" mass="24092">MPAPLSTPWLPTVKAHFHRGLAFIGLSACAVVIQAQTTFFSNLTNDSDSAETVFDMQWFAGSFTTGANADGYALDHVDIAFTGVATDATFAISLWSDASDTPQANLGAFSHDTGIRFNPTDNLSVLPSTTYWLVLESNQISDLGSNYAWRTTEDSSFAVSGGWSVAGSFAQSTNQGATWAASPTDYLYAVTATPASAVPEPSTTAVILAGFALVGVVCTRRRARAKGVA</sequence>
<protein>
    <submittedName>
        <fullName evidence="2">Choice-of-anchor R domain-containing protein</fullName>
    </submittedName>
</protein>
<dbReference type="EMBL" id="CP119075">
    <property type="protein sequence ID" value="WED63998.1"/>
    <property type="molecule type" value="Genomic_DNA"/>
</dbReference>
<dbReference type="InterPro" id="IPR013424">
    <property type="entry name" value="Ice-binding_C"/>
</dbReference>
<dbReference type="KEGG" id="slom:PXH66_16795"/>
<name>A0AAE9ZWW1_9BACT</name>
<dbReference type="Proteomes" id="UP001218638">
    <property type="component" value="Chromosome"/>
</dbReference>
<evidence type="ECO:0000313" key="3">
    <source>
        <dbReference type="Proteomes" id="UP001218638"/>
    </source>
</evidence>
<dbReference type="NCBIfam" id="TIGR02595">
    <property type="entry name" value="PEP_CTERM"/>
    <property type="match status" value="1"/>
</dbReference>
<keyword evidence="3" id="KW-1185">Reference proteome</keyword>
<dbReference type="NCBIfam" id="NF041539">
    <property type="entry name" value="choice_anch_R"/>
    <property type="match status" value="1"/>
</dbReference>
<dbReference type="RefSeq" id="WP_330930703.1">
    <property type="nucleotide sequence ID" value="NZ_JAKGCW010000043.1"/>
</dbReference>
<gene>
    <name evidence="2" type="ORF">PXH66_16795</name>
</gene>
<evidence type="ECO:0000259" key="1">
    <source>
        <dbReference type="Pfam" id="PF07589"/>
    </source>
</evidence>
<evidence type="ECO:0000313" key="2">
    <source>
        <dbReference type="EMBL" id="WED63998.1"/>
    </source>
</evidence>
<reference evidence="2" key="1">
    <citation type="submission" date="2023-03" db="EMBL/GenBank/DDBJ databases">
        <title>Lomoglobus Profundus gen. nov., sp. nov., a novel member of the phylum Verrucomicrobia, isolated from deep-marine sediment of South China Sea.</title>
        <authorList>
            <person name="Ahmad T."/>
            <person name="Ishaq S.E."/>
            <person name="Wang F."/>
        </authorList>
    </citation>
    <scope>NUCLEOTIDE SEQUENCE</scope>
    <source>
        <strain evidence="2">LMO-M01</strain>
    </source>
</reference>